<dbReference type="OrthoDB" id="5697328at2"/>
<evidence type="ECO:0008006" key="3">
    <source>
        <dbReference type="Google" id="ProtNLM"/>
    </source>
</evidence>
<evidence type="ECO:0000313" key="2">
    <source>
        <dbReference type="Proteomes" id="UP000189545"/>
    </source>
</evidence>
<proteinExistence type="predicted"/>
<gene>
    <name evidence="1" type="ORF">Sps_04000</name>
</gene>
<dbReference type="Proteomes" id="UP000189545">
    <property type="component" value="Chromosome"/>
</dbReference>
<evidence type="ECO:0000313" key="1">
    <source>
        <dbReference type="EMBL" id="AQS39115.1"/>
    </source>
</evidence>
<name>A0A1S6HU87_9GAMM</name>
<dbReference type="STRING" id="225848.Sps_04000"/>
<organism evidence="1 2">
    <name type="scientific">Shewanella psychrophila</name>
    <dbReference type="NCBI Taxonomy" id="225848"/>
    <lineage>
        <taxon>Bacteria</taxon>
        <taxon>Pseudomonadati</taxon>
        <taxon>Pseudomonadota</taxon>
        <taxon>Gammaproteobacteria</taxon>
        <taxon>Alteromonadales</taxon>
        <taxon>Shewanellaceae</taxon>
        <taxon>Shewanella</taxon>
    </lineage>
</organism>
<keyword evidence="2" id="KW-1185">Reference proteome</keyword>
<dbReference type="AlphaFoldDB" id="A0A1S6HU87"/>
<protein>
    <recommendedName>
        <fullName evidence="3">MetA-pathway of phenol degradation</fullName>
    </recommendedName>
</protein>
<reference evidence="1 2" key="1">
    <citation type="submission" date="2016-03" db="EMBL/GenBank/DDBJ databases">
        <title>Complete genome sequence of Shewanella psychrophila WP2, a deep sea bacterium isolated from west Pacific sediment.</title>
        <authorList>
            <person name="Xu G."/>
            <person name="Jian H."/>
        </authorList>
    </citation>
    <scope>NUCLEOTIDE SEQUENCE [LARGE SCALE GENOMIC DNA]</scope>
    <source>
        <strain evidence="1 2">WP2</strain>
    </source>
</reference>
<dbReference type="KEGG" id="spsw:Sps_04000"/>
<accession>A0A1S6HU87</accession>
<dbReference type="RefSeq" id="WP_077754072.1">
    <property type="nucleotide sequence ID" value="NZ_CP014782.1"/>
</dbReference>
<dbReference type="EMBL" id="CP014782">
    <property type="protein sequence ID" value="AQS39115.1"/>
    <property type="molecule type" value="Genomic_DNA"/>
</dbReference>
<sequence>MIHNHFGIGLCLLNSFILLSGLTVSQPIKADEPGLIQEDMRDFKKSDIEFLRSHSYVPSFPLATIGVRNYTSFELEGDGVTQASFELEQLYLSAGLPILMDKKDALAIGGYLSHNYFSSKDAKYPSFHVNSVGIPLAWLRQVNPNWQTAAFVMPMANKSSLDNSDWSWQTLGGLFGRYVQSETLWWAFGFYLDVGGSENTYLPYLGASWEVNEHWSINAMLPWPSVLYAPDDNWLFTLGASPSGTSWEIDNKSGEANINFDAWDFGLTLERRIVNNVWISLNGGLGGIRGLRVSGSQIHGIDTQVSSSGYIGLNLNYRPEL</sequence>